<organism evidence="2 3">
    <name type="scientific">Limnospira platensis NIES-46</name>
    <dbReference type="NCBI Taxonomy" id="1236695"/>
    <lineage>
        <taxon>Bacteria</taxon>
        <taxon>Bacillati</taxon>
        <taxon>Cyanobacteriota</taxon>
        <taxon>Cyanophyceae</taxon>
        <taxon>Oscillatoriophycideae</taxon>
        <taxon>Oscillatoriales</taxon>
        <taxon>Sirenicapillariaceae</taxon>
        <taxon>Limnospira</taxon>
    </lineage>
</organism>
<accession>A0A5M3SYJ4</accession>
<dbReference type="Pfam" id="PF11845">
    <property type="entry name" value="Tll0287-like"/>
    <property type="match status" value="1"/>
</dbReference>
<evidence type="ECO:0000313" key="2">
    <source>
        <dbReference type="EMBL" id="GCE92054.1"/>
    </source>
</evidence>
<comment type="caution">
    <text evidence="2">The sequence shown here is derived from an EMBL/GenBank/DDBJ whole genome shotgun (WGS) entry which is preliminary data.</text>
</comment>
<protein>
    <recommendedName>
        <fullName evidence="1">Tll0287-like domain-containing protein</fullName>
    </recommendedName>
</protein>
<evidence type="ECO:0000259" key="1">
    <source>
        <dbReference type="Pfam" id="PF11845"/>
    </source>
</evidence>
<gene>
    <name evidence="2" type="ORF">NIES46_00890</name>
</gene>
<name>A0A5M3SYJ4_LIMPL</name>
<dbReference type="Proteomes" id="UP000326169">
    <property type="component" value="Unassembled WGS sequence"/>
</dbReference>
<reference evidence="2 3" key="1">
    <citation type="journal article" date="2019" name="J Genomics">
        <title>The Draft Genome of a Hydrogen-producing Cyanobacterium, Arthrospira platensis NIES-46.</title>
        <authorList>
            <person name="Suzuki S."/>
            <person name="Yamaguchi H."/>
            <person name="Kawachi M."/>
        </authorList>
    </citation>
    <scope>NUCLEOTIDE SEQUENCE [LARGE SCALE GENOMIC DNA]</scope>
    <source>
        <strain evidence="2 3">NIES-46</strain>
    </source>
</reference>
<sequence length="199" mass="22258">MLRALSKFVLGLLVAVFLLGSYRTTPVYAGVVPEELAKAVEAIENLDGLRRGLASTLEGQTTEPTGQTFKEVCKPVGMQAKQLSEDNGWQVKQIANKYRNPAHAPDNLHAKMALAQFEQNRELMGFWEPETIDGNSGFRYYRRINVEATCLACHGSQNSRPQFVKDKYPQDLAFDFKEGDLRGMYAVFIPEIQAALEAK</sequence>
<evidence type="ECO:0000313" key="3">
    <source>
        <dbReference type="Proteomes" id="UP000326169"/>
    </source>
</evidence>
<feature type="domain" description="Tll0287-like" evidence="1">
    <location>
        <begin position="34"/>
        <end position="190"/>
    </location>
</feature>
<dbReference type="InterPro" id="IPR021796">
    <property type="entry name" value="Tll0287-like_dom"/>
</dbReference>
<keyword evidence="3" id="KW-1185">Reference proteome</keyword>
<proteinExistence type="predicted"/>
<dbReference type="EMBL" id="BIMW01000001">
    <property type="protein sequence ID" value="GCE92054.1"/>
    <property type="molecule type" value="Genomic_DNA"/>
</dbReference>